<reference evidence="1" key="1">
    <citation type="submission" date="2015-04" db="EMBL/GenBank/DDBJ databases">
        <title>Carnobacterium maltaromaticum LMA28 complete chromosome sequence.</title>
        <authorList>
            <person name="Borges F."/>
            <person name="Cailliez-Grimal C."/>
        </authorList>
    </citation>
    <scope>NUCLEOTIDE SEQUENCE [LARGE SCALE GENOMIC DNA]</scope>
    <source>
        <strain evidence="1">LMA28</strain>
        <plasmid evidence="1">megaplasmid</plasmid>
    </source>
</reference>
<evidence type="ECO:0000313" key="1">
    <source>
        <dbReference type="EMBL" id="CRI06575.1"/>
    </source>
</evidence>
<protein>
    <submittedName>
        <fullName evidence="1">Uncharacterized protein</fullName>
    </submittedName>
</protein>
<gene>
    <name evidence="1" type="ORF">BN424_mp0033</name>
</gene>
<keyword evidence="1" id="KW-0614">Plasmid</keyword>
<organism evidence="1">
    <name type="scientific">Carnobacterium maltaromaticum</name>
    <name type="common">Carnobacterium piscicola</name>
    <dbReference type="NCBI Taxonomy" id="2751"/>
    <lineage>
        <taxon>Bacteria</taxon>
        <taxon>Bacillati</taxon>
        <taxon>Bacillota</taxon>
        <taxon>Bacilli</taxon>
        <taxon>Lactobacillales</taxon>
        <taxon>Carnobacteriaceae</taxon>
        <taxon>Carnobacterium</taxon>
    </lineage>
</organism>
<sequence length="71" mass="8057">MVDQMVLSTQKWLNKTYKNVQGFGSVPENGKTGWPTIYGLIRGFQHECGITELSDNFGPTTQKKLMIYCLN</sequence>
<name>A0A1Z5AWX6_CARML</name>
<proteinExistence type="predicted"/>
<dbReference type="EMBL" id="LN846931">
    <property type="protein sequence ID" value="CRI06575.1"/>
    <property type="molecule type" value="Genomic_DNA"/>
</dbReference>
<dbReference type="RefSeq" id="WP_255256399.1">
    <property type="nucleotide sequence ID" value="NZ_JBFUXF010000005.1"/>
</dbReference>
<geneLocation type="plasmid" evidence="1">
    <name>megaplasmid</name>
</geneLocation>
<reference evidence="1" key="2">
    <citation type="submission" date="2015-04" db="EMBL/GenBank/DDBJ databases">
        <title>Carnobacterium maltaromaticum LMA28 plasmids.</title>
        <authorList>
            <person name="Cailliez-Grimal C."/>
            <person name="Iskandar C."/>
        </authorList>
    </citation>
    <scope>NUCLEOTIDE SEQUENCE [LARGE SCALE GENOMIC DNA]</scope>
    <source>
        <strain evidence="1">LMA28</strain>
        <plasmid evidence="1">megaplasmid</plasmid>
    </source>
</reference>
<dbReference type="AlphaFoldDB" id="A0A1Z5AWX6"/>
<accession>A0A1Z5AWX6</accession>